<sequence length="136" mass="14709">MTNTLKLSTLATMAAASALLLVGCSSPSTEAPPVKDSVEEVEPTTPTAEAVEEEAEEEVVQPEASPEGYQAIYDEYSARLTEECQVLSMTECAELSNEGVSKMAEYMFKAKGTEGQMATYEEWAGKLMDVYMSSVQ</sequence>
<feature type="chain" id="PRO_5038553126" description="Lipoprotein" evidence="2">
    <location>
        <begin position="32"/>
        <end position="136"/>
    </location>
</feature>
<reference evidence="3 4" key="1">
    <citation type="submission" date="2015-01" db="EMBL/GenBank/DDBJ databases">
        <title>Draft genome sequence of Leucobacter komagatae strain VKM ST2845.</title>
        <authorList>
            <person name="Karlyshev A.V."/>
            <person name="Kudryashova E.B."/>
        </authorList>
    </citation>
    <scope>NUCLEOTIDE SEQUENCE [LARGE SCALE GENOMIC DNA]</scope>
    <source>
        <strain evidence="3 4">VKM ST2845</strain>
    </source>
</reference>
<proteinExistence type="predicted"/>
<evidence type="ECO:0000256" key="2">
    <source>
        <dbReference type="SAM" id="SignalP"/>
    </source>
</evidence>
<dbReference type="EMBL" id="JXSQ01000003">
    <property type="protein sequence ID" value="KIP53347.1"/>
    <property type="molecule type" value="Genomic_DNA"/>
</dbReference>
<feature type="compositionally biased region" description="Acidic residues" evidence="1">
    <location>
        <begin position="50"/>
        <end position="60"/>
    </location>
</feature>
<organism evidence="3 4">
    <name type="scientific">Leucobacter komagatae</name>
    <dbReference type="NCBI Taxonomy" id="55969"/>
    <lineage>
        <taxon>Bacteria</taxon>
        <taxon>Bacillati</taxon>
        <taxon>Actinomycetota</taxon>
        <taxon>Actinomycetes</taxon>
        <taxon>Micrococcales</taxon>
        <taxon>Microbacteriaceae</taxon>
        <taxon>Leucobacter</taxon>
    </lineage>
</organism>
<accession>A0A0D0IQP5</accession>
<feature type="region of interest" description="Disordered" evidence="1">
    <location>
        <begin position="27"/>
        <end position="67"/>
    </location>
</feature>
<keyword evidence="4" id="KW-1185">Reference proteome</keyword>
<gene>
    <name evidence="3" type="ORF">SD72_03690</name>
</gene>
<name>A0A0D0IQP5_9MICO</name>
<dbReference type="Proteomes" id="UP000032120">
    <property type="component" value="Unassembled WGS sequence"/>
</dbReference>
<keyword evidence="2" id="KW-0732">Signal</keyword>
<dbReference type="OrthoDB" id="4411770at2"/>
<dbReference type="PROSITE" id="PS51257">
    <property type="entry name" value="PROKAR_LIPOPROTEIN"/>
    <property type="match status" value="1"/>
</dbReference>
<protein>
    <recommendedName>
        <fullName evidence="5">Lipoprotein</fullName>
    </recommendedName>
</protein>
<evidence type="ECO:0000313" key="3">
    <source>
        <dbReference type="EMBL" id="KIP53347.1"/>
    </source>
</evidence>
<evidence type="ECO:0008006" key="5">
    <source>
        <dbReference type="Google" id="ProtNLM"/>
    </source>
</evidence>
<dbReference type="AlphaFoldDB" id="A0A0D0IQP5"/>
<evidence type="ECO:0000256" key="1">
    <source>
        <dbReference type="SAM" id="MobiDB-lite"/>
    </source>
</evidence>
<comment type="caution">
    <text evidence="3">The sequence shown here is derived from an EMBL/GenBank/DDBJ whole genome shotgun (WGS) entry which is preliminary data.</text>
</comment>
<evidence type="ECO:0000313" key="4">
    <source>
        <dbReference type="Proteomes" id="UP000032120"/>
    </source>
</evidence>
<dbReference type="RefSeq" id="WP_042543078.1">
    <property type="nucleotide sequence ID" value="NZ_JXSQ01000003.1"/>
</dbReference>
<feature type="signal peptide" evidence="2">
    <location>
        <begin position="1"/>
        <end position="31"/>
    </location>
</feature>